<feature type="region of interest" description="Disordered" evidence="1">
    <location>
        <begin position="430"/>
        <end position="548"/>
    </location>
</feature>
<dbReference type="RefSeq" id="XP_028966882.1">
    <property type="nucleotide sequence ID" value="XM_029111049.1"/>
</dbReference>
<evidence type="ECO:0000313" key="4">
    <source>
        <dbReference type="Proteomes" id="UP000694867"/>
    </source>
</evidence>
<dbReference type="AlphaFoldDB" id="A0AAJ7SFM0"/>
<feature type="region of interest" description="Disordered" evidence="1">
    <location>
        <begin position="215"/>
        <end position="256"/>
    </location>
</feature>
<feature type="compositionally biased region" description="Basic and acidic residues" evidence="1">
    <location>
        <begin position="700"/>
        <end position="709"/>
    </location>
</feature>
<gene>
    <name evidence="5" type="primary">LOC114828137</name>
</gene>
<feature type="compositionally biased region" description="Low complexity" evidence="1">
    <location>
        <begin position="452"/>
        <end position="479"/>
    </location>
</feature>
<feature type="region of interest" description="Disordered" evidence="1">
    <location>
        <begin position="273"/>
        <end position="338"/>
    </location>
</feature>
<feature type="compositionally biased region" description="Pro residues" evidence="1">
    <location>
        <begin position="641"/>
        <end position="651"/>
    </location>
</feature>
<feature type="transmembrane region" description="Helical" evidence="2">
    <location>
        <begin position="573"/>
        <end position="596"/>
    </location>
</feature>
<feature type="region of interest" description="Disordered" evidence="1">
    <location>
        <begin position="681"/>
        <end position="709"/>
    </location>
</feature>
<keyword evidence="4" id="KW-1185">Reference proteome</keyword>
<feature type="compositionally biased region" description="Basic and acidic residues" evidence="1">
    <location>
        <begin position="532"/>
        <end position="542"/>
    </location>
</feature>
<keyword evidence="2" id="KW-0812">Transmembrane</keyword>
<feature type="compositionally biased region" description="Low complexity" evidence="1">
    <location>
        <begin position="231"/>
        <end position="243"/>
    </location>
</feature>
<feature type="region of interest" description="Disordered" evidence="1">
    <location>
        <begin position="636"/>
        <end position="662"/>
    </location>
</feature>
<feature type="compositionally biased region" description="Basic residues" evidence="1">
    <location>
        <begin position="522"/>
        <end position="531"/>
    </location>
</feature>
<dbReference type="KEGG" id="goe:114828137"/>
<protein>
    <submittedName>
        <fullName evidence="5">Proteoglycan 4-like</fullName>
    </submittedName>
</protein>
<feature type="compositionally biased region" description="Low complexity" evidence="1">
    <location>
        <begin position="281"/>
        <end position="292"/>
    </location>
</feature>
<feature type="compositionally biased region" description="Polar residues" evidence="1">
    <location>
        <begin position="480"/>
        <end position="500"/>
    </location>
</feature>
<sequence>MTYIAGSKTLLVSTICVLFHLVHSQSVYPAAQFRDPDYRERWNHDYRRGFTRRRGPFGIRPQSWSLEQTTMDPLSRFHYPGIRGSRNRRPIAVEADSHNGDSQADYGEHNSTEAQFVPIVQRRKLIRPRKPPIIPLQREEHMTPFRYSTNDGNYRQPTQVQHRQAEGTTTDGPRESTSEETSEAKSYVGLPGYWKPIRVPPYGYNYPRWYHVQRTNGAPEPDEKEEEQSIEEPPTTTDPPVTEGLTSYEDVTEGTTTEQAQKLLGLGYRPAPHPFPHHFPTHIPTHVTNHPPNVYPPPPPPPPPPHLPRPAAYPSTPAHPYREPPSTYPPSSPPSTAMDYHTWLRRQHELMVQSADEDEEVSTPPSPTTPLQPVETTETDCGLPDSLESPCFFSVIKLMGSAIERLPAIWKSAKLQEYLDNRHNRSLATTPAVVNTARPNIVQPTSAPTPRSSTAPISPSPESESANTLSTSETSTFFTNVNPSRQPQQFESSPFNTESTFIGPVRKRPPIVTQANRDDRRQHHSHHHQHHRQEQDRSEEQQRSASEVELTIRTHQENSGQQDEHERLKAGEVAGMVIGLVSLIATIVGCVTFLILKKPLATCEDPPFPTPEPTITSVQRTFPGGAMYSGEDELVDRAEESPPPPPGPYPPGHRKNLMQPIPEWSYSPASSIRLSFEEVNQAVQQQNQAPSRASMNVAADQRERPGGFI</sequence>
<evidence type="ECO:0000256" key="2">
    <source>
        <dbReference type="SAM" id="Phobius"/>
    </source>
</evidence>
<feature type="signal peptide" evidence="3">
    <location>
        <begin position="1"/>
        <end position="24"/>
    </location>
</feature>
<reference evidence="5" key="1">
    <citation type="submission" date="2025-08" db="UniProtKB">
        <authorList>
            <consortium name="RefSeq"/>
        </authorList>
    </citation>
    <scope>IDENTIFICATION</scope>
</reference>
<feature type="compositionally biased region" description="Pro residues" evidence="1">
    <location>
        <begin position="293"/>
        <end position="308"/>
    </location>
</feature>
<keyword evidence="2" id="KW-1133">Transmembrane helix</keyword>
<keyword evidence="2" id="KW-0472">Membrane</keyword>
<evidence type="ECO:0000256" key="3">
    <source>
        <dbReference type="SAM" id="SignalP"/>
    </source>
</evidence>
<feature type="region of interest" description="Disordered" evidence="1">
    <location>
        <begin position="128"/>
        <end position="185"/>
    </location>
</feature>
<feature type="compositionally biased region" description="Polar residues" evidence="1">
    <location>
        <begin position="442"/>
        <end position="451"/>
    </location>
</feature>
<organism evidence="4 5">
    <name type="scientific">Galendromus occidentalis</name>
    <name type="common">western predatory mite</name>
    <dbReference type="NCBI Taxonomy" id="34638"/>
    <lineage>
        <taxon>Eukaryota</taxon>
        <taxon>Metazoa</taxon>
        <taxon>Ecdysozoa</taxon>
        <taxon>Arthropoda</taxon>
        <taxon>Chelicerata</taxon>
        <taxon>Arachnida</taxon>
        <taxon>Acari</taxon>
        <taxon>Parasitiformes</taxon>
        <taxon>Mesostigmata</taxon>
        <taxon>Gamasina</taxon>
        <taxon>Phytoseioidea</taxon>
        <taxon>Phytoseiidae</taxon>
        <taxon>Typhlodrominae</taxon>
        <taxon>Galendromus</taxon>
    </lineage>
</organism>
<proteinExistence type="predicted"/>
<evidence type="ECO:0000313" key="5">
    <source>
        <dbReference type="RefSeq" id="XP_028966882.1"/>
    </source>
</evidence>
<feature type="chain" id="PRO_5042483416" evidence="3">
    <location>
        <begin position="25"/>
        <end position="709"/>
    </location>
</feature>
<accession>A0AAJ7SFM0</accession>
<feature type="region of interest" description="Disordered" evidence="1">
    <location>
        <begin position="353"/>
        <end position="381"/>
    </location>
</feature>
<feature type="compositionally biased region" description="Polar residues" evidence="1">
    <location>
        <begin position="146"/>
        <end position="171"/>
    </location>
</feature>
<dbReference type="Proteomes" id="UP000694867">
    <property type="component" value="Unplaced"/>
</dbReference>
<evidence type="ECO:0000256" key="1">
    <source>
        <dbReference type="SAM" id="MobiDB-lite"/>
    </source>
</evidence>
<keyword evidence="3" id="KW-0732">Signal</keyword>
<feature type="compositionally biased region" description="Acidic residues" evidence="1">
    <location>
        <begin position="220"/>
        <end position="230"/>
    </location>
</feature>
<dbReference type="GeneID" id="114828137"/>
<name>A0AAJ7SFM0_9ACAR</name>